<evidence type="ECO:0000313" key="1">
    <source>
        <dbReference type="EMBL" id="SVB61838.1"/>
    </source>
</evidence>
<name>A0A382FFH9_9ZZZZ</name>
<protein>
    <submittedName>
        <fullName evidence="1">Uncharacterized protein</fullName>
    </submittedName>
</protein>
<organism evidence="1">
    <name type="scientific">marine metagenome</name>
    <dbReference type="NCBI Taxonomy" id="408172"/>
    <lineage>
        <taxon>unclassified sequences</taxon>
        <taxon>metagenomes</taxon>
        <taxon>ecological metagenomes</taxon>
    </lineage>
</organism>
<proteinExistence type="predicted"/>
<dbReference type="AlphaFoldDB" id="A0A382FFH9"/>
<feature type="non-terminal residue" evidence="1">
    <location>
        <position position="1"/>
    </location>
</feature>
<sequence>DFHFYHETITSFWANSVEYSRGQKAVSIRREIGPK</sequence>
<reference evidence="1" key="1">
    <citation type="submission" date="2018-05" db="EMBL/GenBank/DDBJ databases">
        <authorList>
            <person name="Lanie J.A."/>
            <person name="Ng W.-L."/>
            <person name="Kazmierczak K.M."/>
            <person name="Andrzejewski T.M."/>
            <person name="Davidsen T.M."/>
            <person name="Wayne K.J."/>
            <person name="Tettelin H."/>
            <person name="Glass J.I."/>
            <person name="Rusch D."/>
            <person name="Podicherti R."/>
            <person name="Tsui H.-C.T."/>
            <person name="Winkler M.E."/>
        </authorList>
    </citation>
    <scope>NUCLEOTIDE SEQUENCE</scope>
</reference>
<gene>
    <name evidence="1" type="ORF">METZ01_LOCUS214692</name>
</gene>
<accession>A0A382FFH9</accession>
<dbReference type="EMBL" id="UINC01049723">
    <property type="protein sequence ID" value="SVB61838.1"/>
    <property type="molecule type" value="Genomic_DNA"/>
</dbReference>